<feature type="region of interest" description="Disordered" evidence="1">
    <location>
        <begin position="650"/>
        <end position="699"/>
    </location>
</feature>
<feature type="compositionally biased region" description="Low complexity" evidence="1">
    <location>
        <begin position="656"/>
        <end position="671"/>
    </location>
</feature>
<keyword evidence="3" id="KW-0732">Signal</keyword>
<organism evidence="5 6">
    <name type="scientific">Streptomyces pathocidini</name>
    <dbReference type="NCBI Taxonomy" id="1650571"/>
    <lineage>
        <taxon>Bacteria</taxon>
        <taxon>Bacillati</taxon>
        <taxon>Actinomycetota</taxon>
        <taxon>Actinomycetes</taxon>
        <taxon>Kitasatosporales</taxon>
        <taxon>Streptomycetaceae</taxon>
        <taxon>Streptomyces</taxon>
    </lineage>
</organism>
<feature type="signal peptide" evidence="3">
    <location>
        <begin position="1"/>
        <end position="35"/>
    </location>
</feature>
<feature type="transmembrane region" description="Helical" evidence="2">
    <location>
        <begin position="882"/>
        <end position="907"/>
    </location>
</feature>
<name>A0ABW7UKH5_9ACTN</name>
<evidence type="ECO:0000256" key="3">
    <source>
        <dbReference type="SAM" id="SignalP"/>
    </source>
</evidence>
<feature type="compositionally biased region" description="Gly residues" evidence="1">
    <location>
        <begin position="837"/>
        <end position="878"/>
    </location>
</feature>
<dbReference type="RefSeq" id="WP_240483567.1">
    <property type="nucleotide sequence ID" value="NZ_JBIRWE010000001.1"/>
</dbReference>
<keyword evidence="2" id="KW-1133">Transmembrane helix</keyword>
<reference evidence="5 6" key="1">
    <citation type="submission" date="2024-10" db="EMBL/GenBank/DDBJ databases">
        <title>The Natural Products Discovery Center: Release of the First 8490 Sequenced Strains for Exploring Actinobacteria Biosynthetic Diversity.</title>
        <authorList>
            <person name="Kalkreuter E."/>
            <person name="Kautsar S.A."/>
            <person name="Yang D."/>
            <person name="Bader C.D."/>
            <person name="Teijaro C.N."/>
            <person name="Fluegel L."/>
            <person name="Davis C.M."/>
            <person name="Simpson J.R."/>
            <person name="Lauterbach L."/>
            <person name="Steele A.D."/>
            <person name="Gui C."/>
            <person name="Meng S."/>
            <person name="Li G."/>
            <person name="Viehrig K."/>
            <person name="Ye F."/>
            <person name="Su P."/>
            <person name="Kiefer A.F."/>
            <person name="Nichols A."/>
            <person name="Cepeda A.J."/>
            <person name="Yan W."/>
            <person name="Fan B."/>
            <person name="Jiang Y."/>
            <person name="Adhikari A."/>
            <person name="Zheng C.-J."/>
            <person name="Schuster L."/>
            <person name="Cowan T.M."/>
            <person name="Smanski M.J."/>
            <person name="Chevrette M.G."/>
            <person name="De Carvalho L.P.S."/>
            <person name="Shen B."/>
        </authorList>
    </citation>
    <scope>NUCLEOTIDE SEQUENCE [LARGE SCALE GENOMIC DNA]</scope>
    <source>
        <strain evidence="5 6">NPDC020327</strain>
    </source>
</reference>
<feature type="compositionally biased region" description="Low complexity" evidence="1">
    <location>
        <begin position="63"/>
        <end position="89"/>
    </location>
</feature>
<evidence type="ECO:0000259" key="4">
    <source>
        <dbReference type="PROSITE" id="PS50835"/>
    </source>
</evidence>
<dbReference type="InterPro" id="IPR036179">
    <property type="entry name" value="Ig-like_dom_sf"/>
</dbReference>
<dbReference type="Proteomes" id="UP001611548">
    <property type="component" value="Unassembled WGS sequence"/>
</dbReference>
<feature type="region of interest" description="Disordered" evidence="1">
    <location>
        <begin position="54"/>
        <end position="115"/>
    </location>
</feature>
<dbReference type="InterPro" id="IPR027273">
    <property type="entry name" value="Neocarzinostatin-like"/>
</dbReference>
<dbReference type="Gene3D" id="2.60.40.10">
    <property type="entry name" value="Immunoglobulins"/>
    <property type="match status" value="1"/>
</dbReference>
<evidence type="ECO:0000313" key="6">
    <source>
        <dbReference type="Proteomes" id="UP001611548"/>
    </source>
</evidence>
<evidence type="ECO:0000256" key="1">
    <source>
        <dbReference type="SAM" id="MobiDB-lite"/>
    </source>
</evidence>
<dbReference type="EMBL" id="JBIRWE010000001">
    <property type="protein sequence ID" value="MFI1963173.1"/>
    <property type="molecule type" value="Genomic_DNA"/>
</dbReference>
<feature type="compositionally biased region" description="Polar residues" evidence="1">
    <location>
        <begin position="91"/>
        <end position="105"/>
    </location>
</feature>
<protein>
    <submittedName>
        <fullName evidence="5">Immunoglobulin I-set domain protein</fullName>
    </submittedName>
</protein>
<keyword evidence="2" id="KW-0472">Membrane</keyword>
<dbReference type="PROSITE" id="PS50835">
    <property type="entry name" value="IG_LIKE"/>
    <property type="match status" value="1"/>
</dbReference>
<dbReference type="SUPFAM" id="SSF49319">
    <property type="entry name" value="Actinoxanthin-like"/>
    <property type="match status" value="2"/>
</dbReference>
<feature type="domain" description="Ig-like" evidence="4">
    <location>
        <begin position="579"/>
        <end position="665"/>
    </location>
</feature>
<dbReference type="InterPro" id="IPR013783">
    <property type="entry name" value="Ig-like_fold"/>
</dbReference>
<keyword evidence="6" id="KW-1185">Reference proteome</keyword>
<dbReference type="Gene3D" id="2.60.40.230">
    <property type="entry name" value="Neocarzinostatin-like"/>
    <property type="match status" value="2"/>
</dbReference>
<sequence>MTPTPTPAARPGVPATRHRIAAVCAAALTSVLASALLLAPAGLGAASARADEQATAGPTKAGSTKADSAKTGSAKAGSAKTAAAKAADSPRTATGKNGQKLTVSHSAGLDPAGQKLRVTGEGYDTAKGIYVAFCKDNGDNRVPSPCLGGADMTGGSHSSRWIVPEGDPYEGELATAYGPGGTFDIEIEVTAQGDGLDCAKVTCAVVTRVDHRASGDRSQDVRIPVAFEGQDPQDPGGDGVDVPAGTVTYRPAGEFTSAGKPLDLLVHPDSEKLYVGSDNLADTADTDERGLYVLDPGDGKVRSHIAQAPGSTGTLRPSAAARIAAPLPGDGVAYHYPLRGIGTAKDGDQATRGVWLAGSTVTDVGPGFSGSTLLVAQGARLSEVETATGAVRREITLEGAGQFAADPRRGTVWWADFTAGRLHQIDGASAGAFHVAASAELPASDGLPGFVEVDPASGDVWVGRGNAVTVFGTDGKPKKTITGGADLAKDAAFDPASGGRAFVVWQDTGDLSIPGSDNDGALTVHDTATFEEATDPVPLPGNRAQSGSASVAVAPGGATVFVASPAEGKVVRLVRRMSPKVTRAPSDLSVRPGDRVTLTALAEGAPEPTVRWQVSPDGGQTWQTVGGATGTTYAFDARAEQDGYQYRAEFRNDAGTTRTSPVTLTVTAEDPGGPGGSGGSDSGSEPSGTRTVTGPDGQKLTVTPVNGLAVEDQKLTVTGSGYDEKKGIYVALCVDNGPGELPTPCIGGVDMTGGAHTSAWISSNPPDYGEELAIPYGAGGSFEVELTVDAKDEFTDCFKVKCVVATRADHTLSADRSQDVKVPVSFTGQPPVASDGDTGGGTAGSDSGGSTGGPGSGPGGAGGASGGSDGSSGTGSSGDGSLAATGVTVLTTAAAAAALLAAGWLAFRRGRSTK</sequence>
<gene>
    <name evidence="5" type="ORF">ACH429_03380</name>
</gene>
<feature type="region of interest" description="Disordered" evidence="1">
    <location>
        <begin position="814"/>
        <end position="883"/>
    </location>
</feature>
<dbReference type="SUPFAM" id="SSF75011">
    <property type="entry name" value="3-carboxy-cis,cis-mucoante lactonizing enzyme"/>
    <property type="match status" value="1"/>
</dbReference>
<proteinExistence type="predicted"/>
<feature type="chain" id="PRO_5046992414" evidence="3">
    <location>
        <begin position="36"/>
        <end position="914"/>
    </location>
</feature>
<evidence type="ECO:0000256" key="2">
    <source>
        <dbReference type="SAM" id="Phobius"/>
    </source>
</evidence>
<feature type="compositionally biased region" description="Gly residues" evidence="1">
    <location>
        <begin position="672"/>
        <end position="681"/>
    </location>
</feature>
<keyword evidence="2" id="KW-0812">Transmembrane</keyword>
<evidence type="ECO:0000313" key="5">
    <source>
        <dbReference type="EMBL" id="MFI1963173.1"/>
    </source>
</evidence>
<comment type="caution">
    <text evidence="5">The sequence shown here is derived from an EMBL/GenBank/DDBJ whole genome shotgun (WGS) entry which is preliminary data.</text>
</comment>
<dbReference type="InterPro" id="IPR007110">
    <property type="entry name" value="Ig-like_dom"/>
</dbReference>
<dbReference type="SUPFAM" id="SSF48726">
    <property type="entry name" value="Immunoglobulin"/>
    <property type="match status" value="1"/>
</dbReference>
<accession>A0ABW7UKH5</accession>